<dbReference type="PANTHER" id="PTHR36329:SF1">
    <property type="entry name" value="TRANSMEMBRANE PROTEIN"/>
    <property type="match status" value="1"/>
</dbReference>
<keyword evidence="1" id="KW-0812">Transmembrane</keyword>
<evidence type="ECO:0000256" key="1">
    <source>
        <dbReference type="SAM" id="Phobius"/>
    </source>
</evidence>
<feature type="transmembrane region" description="Helical" evidence="1">
    <location>
        <begin position="212"/>
        <end position="231"/>
    </location>
</feature>
<feature type="transmembrane region" description="Helical" evidence="1">
    <location>
        <begin position="237"/>
        <end position="257"/>
    </location>
</feature>
<dbReference type="EMBL" id="JADCNM010000013">
    <property type="protein sequence ID" value="KAG0456012.1"/>
    <property type="molecule type" value="Genomic_DNA"/>
</dbReference>
<protein>
    <submittedName>
        <fullName evidence="2">Uncharacterized protein</fullName>
    </submittedName>
</protein>
<accession>A0A835PTV4</accession>
<feature type="transmembrane region" description="Helical" evidence="1">
    <location>
        <begin position="59"/>
        <end position="82"/>
    </location>
</feature>
<feature type="transmembrane region" description="Helical" evidence="1">
    <location>
        <begin position="29"/>
        <end position="47"/>
    </location>
</feature>
<gene>
    <name evidence="2" type="ORF">HPP92_023800</name>
</gene>
<dbReference type="PANTHER" id="PTHR36329">
    <property type="entry name" value="TRANSMEMBRANE PROTEIN"/>
    <property type="match status" value="1"/>
</dbReference>
<reference evidence="2 3" key="1">
    <citation type="journal article" date="2020" name="Nat. Food">
        <title>A phased Vanilla planifolia genome enables genetic improvement of flavour and production.</title>
        <authorList>
            <person name="Hasing T."/>
            <person name="Tang H."/>
            <person name="Brym M."/>
            <person name="Khazi F."/>
            <person name="Huang T."/>
            <person name="Chambers A.H."/>
        </authorList>
    </citation>
    <scope>NUCLEOTIDE SEQUENCE [LARGE SCALE GENOMIC DNA]</scope>
    <source>
        <tissue evidence="2">Leaf</tissue>
    </source>
</reference>
<sequence>METTPPSNAPTVFYLQGVPLDEGYRPLPWLYLWFLSMWCFFTFYWAVNTWRNRHLQINSLQCVMAVVPLIKVVQLGLSFSFWYSCIKLQICSLWMSFGVYVTGILFQTASFMSFMLISHGYCITYERLSLPERRMTAVLGCGLYLTLVGYKTAIPYFAVFVLLNYSISFYLIFRQISQNLLVLRQQLCLIEDEGAQSMHNTLRLKYTMFKKFQGTMQIVAVIEFLVYMNIAETPTKYWFRLLIREMAQFCIFLYIGWTFRARGASPLFYVIPTMKSNWEMKLPPVYSIEVNVADFNDLTSRDWQLGVPISRTAQNMNSKDPLLILVQNPPSVSKPIADRLLKSGIPVYYS</sequence>
<keyword evidence="1" id="KW-0472">Membrane</keyword>
<keyword evidence="1" id="KW-1133">Transmembrane helix</keyword>
<dbReference type="Proteomes" id="UP000639772">
    <property type="component" value="Chromosome 13"/>
</dbReference>
<name>A0A835PTV4_VANPL</name>
<feature type="transmembrane region" description="Helical" evidence="1">
    <location>
        <begin position="94"/>
        <end position="122"/>
    </location>
</feature>
<dbReference type="OrthoDB" id="2016402at2759"/>
<dbReference type="AlphaFoldDB" id="A0A835PTV4"/>
<evidence type="ECO:0000313" key="2">
    <source>
        <dbReference type="EMBL" id="KAG0456012.1"/>
    </source>
</evidence>
<comment type="caution">
    <text evidence="2">The sequence shown here is derived from an EMBL/GenBank/DDBJ whole genome shotgun (WGS) entry which is preliminary data.</text>
</comment>
<proteinExistence type="predicted"/>
<organism evidence="2 3">
    <name type="scientific">Vanilla planifolia</name>
    <name type="common">Vanilla</name>
    <dbReference type="NCBI Taxonomy" id="51239"/>
    <lineage>
        <taxon>Eukaryota</taxon>
        <taxon>Viridiplantae</taxon>
        <taxon>Streptophyta</taxon>
        <taxon>Embryophyta</taxon>
        <taxon>Tracheophyta</taxon>
        <taxon>Spermatophyta</taxon>
        <taxon>Magnoliopsida</taxon>
        <taxon>Liliopsida</taxon>
        <taxon>Asparagales</taxon>
        <taxon>Orchidaceae</taxon>
        <taxon>Vanilloideae</taxon>
        <taxon>Vanilleae</taxon>
        <taxon>Vanilla</taxon>
    </lineage>
</organism>
<evidence type="ECO:0000313" key="3">
    <source>
        <dbReference type="Proteomes" id="UP000639772"/>
    </source>
</evidence>